<feature type="domain" description="BRX" evidence="5">
    <location>
        <begin position="145"/>
        <end position="200"/>
    </location>
</feature>
<feature type="compositionally biased region" description="Acidic residues" evidence="4">
    <location>
        <begin position="276"/>
        <end position="289"/>
    </location>
</feature>
<evidence type="ECO:0000256" key="2">
    <source>
        <dbReference type="ARBA" id="ARBA00009057"/>
    </source>
</evidence>
<evidence type="ECO:0000256" key="1">
    <source>
        <dbReference type="ARBA" id="ARBA00004123"/>
    </source>
</evidence>
<dbReference type="PANTHER" id="PTHR46058:SF2">
    <property type="entry name" value="PROTEIN BREVIS RADIX-LIKE 3"/>
    <property type="match status" value="1"/>
</dbReference>
<evidence type="ECO:0000259" key="5">
    <source>
        <dbReference type="PROSITE" id="PS51514"/>
    </source>
</evidence>
<feature type="region of interest" description="Disordered" evidence="4">
    <location>
        <begin position="257"/>
        <end position="289"/>
    </location>
</feature>
<reference evidence="6" key="1">
    <citation type="journal article" date="2008" name="BMC Genomics">
        <title>A conifer genomics resource of 200,000 spruce (Picea spp.) ESTs and 6,464 high-quality, sequence-finished full-length cDNAs for Sitka spruce (Picea sitchensis).</title>
        <authorList>
            <person name="Ralph S.G."/>
            <person name="Chun H.J."/>
            <person name="Kolosova N."/>
            <person name="Cooper D."/>
            <person name="Oddy C."/>
            <person name="Ritland C.E."/>
            <person name="Kirkpatrick R."/>
            <person name="Moore R."/>
            <person name="Barber S."/>
            <person name="Holt R.A."/>
            <person name="Jones S.J."/>
            <person name="Marra M.A."/>
            <person name="Douglas C.J."/>
            <person name="Ritland K."/>
            <person name="Bohlmann J."/>
        </authorList>
    </citation>
    <scope>NUCLEOTIDE SEQUENCE</scope>
    <source>
        <tissue evidence="6">Bark</tissue>
    </source>
</reference>
<proteinExistence type="evidence at transcript level"/>
<dbReference type="InterPro" id="IPR013591">
    <property type="entry name" value="Brevis_radix_dom"/>
</dbReference>
<dbReference type="GO" id="GO:0005634">
    <property type="term" value="C:nucleus"/>
    <property type="evidence" value="ECO:0007669"/>
    <property type="project" value="UniProtKB-SubCell"/>
</dbReference>
<dbReference type="PROSITE" id="PS51514">
    <property type="entry name" value="BRX"/>
    <property type="match status" value="2"/>
</dbReference>
<dbReference type="OMA" id="PRTKHAT"/>
<dbReference type="AlphaFoldDB" id="A9NN54"/>
<evidence type="ECO:0000256" key="3">
    <source>
        <dbReference type="ARBA" id="ARBA00023242"/>
    </source>
</evidence>
<dbReference type="Pfam" id="PF08381">
    <property type="entry name" value="BRX"/>
    <property type="match status" value="2"/>
</dbReference>
<dbReference type="EMBL" id="EF082711">
    <property type="protein sequence ID" value="ABK22065.1"/>
    <property type="molecule type" value="mRNA"/>
</dbReference>
<accession>A9NN54</accession>
<protein>
    <recommendedName>
        <fullName evidence="5">BRX domain-containing protein</fullName>
    </recommendedName>
</protein>
<feature type="compositionally biased region" description="Basic and acidic residues" evidence="4">
    <location>
        <begin position="218"/>
        <end position="227"/>
    </location>
</feature>
<dbReference type="Pfam" id="PF13713">
    <property type="entry name" value="BRX_N"/>
    <property type="match status" value="1"/>
</dbReference>
<feature type="region of interest" description="Disordered" evidence="4">
    <location>
        <begin position="73"/>
        <end position="97"/>
    </location>
</feature>
<evidence type="ECO:0000313" key="6">
    <source>
        <dbReference type="EMBL" id="ABK22065.1"/>
    </source>
</evidence>
<name>A9NN54_PICSI</name>
<comment type="subcellular location">
    <subcellularLocation>
        <location evidence="1">Nucleus</location>
    </subcellularLocation>
</comment>
<feature type="region of interest" description="Disordered" evidence="4">
    <location>
        <begin position="209"/>
        <end position="244"/>
    </location>
</feature>
<keyword evidence="3" id="KW-0539">Nucleus</keyword>
<feature type="domain" description="BRX" evidence="5">
    <location>
        <begin position="282"/>
        <end position="337"/>
    </location>
</feature>
<organism evidence="6">
    <name type="scientific">Picea sitchensis</name>
    <name type="common">Sitka spruce</name>
    <name type="synonym">Pinus sitchensis</name>
    <dbReference type="NCBI Taxonomy" id="3332"/>
    <lineage>
        <taxon>Eukaryota</taxon>
        <taxon>Viridiplantae</taxon>
        <taxon>Streptophyta</taxon>
        <taxon>Embryophyta</taxon>
        <taxon>Tracheophyta</taxon>
        <taxon>Spermatophyta</taxon>
        <taxon>Pinopsida</taxon>
        <taxon>Pinidae</taxon>
        <taxon>Conifers I</taxon>
        <taxon>Pinales</taxon>
        <taxon>Pinaceae</taxon>
        <taxon>Picea</taxon>
    </lineage>
</organism>
<sequence length="342" mass="38121">MLACIACSKRLNDGSLDAADEDGSGTPRSPASREAIKNLTSQIKDMALKLSGAHRHCRPFAVSNLSREGQLQRCTASEVGSENGTPRGGSSSSTPAWSIVSSSSKGHVLGDRLCANTSRIGTPMLHTSSGPVETTMEEVEEEESKEWISQVEPGVLITLVSVKGGGNELKRIRFSRELFNKWQAQRWWAENYDKVMELYNVHAHAKDDSAVAVPTPPRSEDERDSKMQESGADSPVTPPIQNMSLLPRGLYASRTSSSHYADRSDDFQSSGNSSEQEQEQEQEWVEEDEPGVYVTIRCSPAGSREIRRVRFSREKFSEMQARLWWEENRLRIHEQYISGRSL</sequence>
<dbReference type="InterPro" id="IPR027988">
    <property type="entry name" value="BRX_N"/>
</dbReference>
<feature type="compositionally biased region" description="Polar residues" evidence="4">
    <location>
        <begin position="73"/>
        <end position="84"/>
    </location>
</feature>
<comment type="similarity">
    <text evidence="2">Belongs to the BRX family.</text>
</comment>
<dbReference type="InterPro" id="IPR044532">
    <property type="entry name" value="BRX-like"/>
</dbReference>
<feature type="region of interest" description="Disordered" evidence="4">
    <location>
        <begin position="15"/>
        <end position="34"/>
    </location>
</feature>
<dbReference type="PANTHER" id="PTHR46058">
    <property type="entry name" value="PROTEIN BREVIS RADIX-LIKE 1"/>
    <property type="match status" value="1"/>
</dbReference>
<evidence type="ECO:0000256" key="4">
    <source>
        <dbReference type="SAM" id="MobiDB-lite"/>
    </source>
</evidence>